<dbReference type="InterPro" id="IPR000253">
    <property type="entry name" value="FHA_dom"/>
</dbReference>
<comment type="similarity">
    <text evidence="1">Belongs to the protein kinase superfamily. CAMK Ser/Thr protein kinase family. CHEK2 subfamily.</text>
</comment>
<evidence type="ECO:0000256" key="5">
    <source>
        <dbReference type="SAM" id="MobiDB-lite"/>
    </source>
</evidence>
<evidence type="ECO:0000256" key="2">
    <source>
        <dbReference type="ARBA" id="ARBA00022741"/>
    </source>
</evidence>
<sequence length="693" mass="77253">MAPRHEQSQLKRAAGSPAENEIDSSKRVRRSERLSSQHKDHKKTPVDTKQQLPSPVTHLSADDSSTLFKEGTATPPEGRQSQVLPRGEEAYSQLQAFSQGFSSPPQDTQAFPSQVVDPNEPYSKEVKDETKEGVWGYLFPLNTRYGGKCVVMKKRAACPLPESVEDAVPKRRGKKALKKEEIDYEEKKVKGVPSGGYLIGRHPECDIVVDDPSVSNRHCLIFTENKSHGPVTIVEDLSSNGTFVNEAIIGRNQRRELKENDEVAVLDKARFIFKYPKSRQTSQFLQHYTLLGQLGKGHFAEVFLCVEKATGQRYAVKIFTKTPGMEERSKTDGLQQEIAVLMGVSHPNVLCLKDTFDEKHAVFLVLELAPKGELFNFIVLKQKLSEDETRKLFTQLFQGIKYLHDRNIVHRDIKPENILMVDDELHVKLADFGLAKIIGEESFTTTLCGTPSYVAPEILADGKHRKYTKAVDVWSLGVVMYICLCGFPPFSDELYSKEFPYSLSQQIRGGRFDYPSPYWDPVSDSALELIDCMLVVDAEKRYTVDQCLAHPWMTISNPGVNDSTDGLVGGLAGLEVNRRGVVRERTLLSSINSIQVTQIPGTNGKDSVEVYKKNPHTHPIEARPFDDRNPEEFVAMGGKGDQQLYDNERSHYSKNDIPGQSTSGPATASAPNGFGNHAAKSKANKGKTKGSKP</sequence>
<keyword evidence="9" id="KW-1185">Reference proteome</keyword>
<dbReference type="InterPro" id="IPR011009">
    <property type="entry name" value="Kinase-like_dom_sf"/>
</dbReference>
<evidence type="ECO:0000256" key="3">
    <source>
        <dbReference type="ARBA" id="ARBA00022840"/>
    </source>
</evidence>
<dbReference type="GO" id="GO:0004672">
    <property type="term" value="F:protein kinase activity"/>
    <property type="evidence" value="ECO:0007669"/>
    <property type="project" value="InterPro"/>
</dbReference>
<evidence type="ECO:0000313" key="8">
    <source>
        <dbReference type="EMBL" id="KAF3768954.1"/>
    </source>
</evidence>
<dbReference type="CDD" id="cd05117">
    <property type="entry name" value="STKc_CAMK"/>
    <property type="match status" value="1"/>
</dbReference>
<feature type="domain" description="Protein kinase" evidence="7">
    <location>
        <begin position="288"/>
        <end position="553"/>
    </location>
</feature>
<gene>
    <name evidence="8" type="primary">PRD-4</name>
    <name evidence="8" type="ORF">M406DRAFT_82180</name>
</gene>
<dbReference type="SMART" id="SM00240">
    <property type="entry name" value="FHA"/>
    <property type="match status" value="1"/>
</dbReference>
<feature type="compositionally biased region" description="Basic and acidic residues" evidence="5">
    <location>
        <begin position="23"/>
        <end position="46"/>
    </location>
</feature>
<dbReference type="SUPFAM" id="SSF49879">
    <property type="entry name" value="SMAD/FHA domain"/>
    <property type="match status" value="1"/>
</dbReference>
<feature type="compositionally biased region" description="Polar residues" evidence="5">
    <location>
        <begin position="658"/>
        <end position="670"/>
    </location>
</feature>
<evidence type="ECO:0000259" key="7">
    <source>
        <dbReference type="PROSITE" id="PS50011"/>
    </source>
</evidence>
<comment type="caution">
    <text evidence="8">The sequence shown here is derived from an EMBL/GenBank/DDBJ whole genome shotgun (WGS) entry which is preliminary data.</text>
</comment>
<feature type="compositionally biased region" description="Basic residues" evidence="5">
    <location>
        <begin position="679"/>
        <end position="693"/>
    </location>
</feature>
<dbReference type="PROSITE" id="PS50006">
    <property type="entry name" value="FHA_DOMAIN"/>
    <property type="match status" value="1"/>
</dbReference>
<dbReference type="AlphaFoldDB" id="A0A9P4Y8K2"/>
<dbReference type="Proteomes" id="UP000803844">
    <property type="component" value="Unassembled WGS sequence"/>
</dbReference>
<evidence type="ECO:0000256" key="4">
    <source>
        <dbReference type="PROSITE-ProRule" id="PRU10141"/>
    </source>
</evidence>
<dbReference type="RefSeq" id="XP_040779915.1">
    <property type="nucleotide sequence ID" value="XM_040926027.1"/>
</dbReference>
<protein>
    <submittedName>
        <fullName evidence="8">Regulation of circadian rhythm</fullName>
    </submittedName>
</protein>
<dbReference type="PROSITE" id="PS00108">
    <property type="entry name" value="PROTEIN_KINASE_ST"/>
    <property type="match status" value="1"/>
</dbReference>
<dbReference type="InterPro" id="IPR008271">
    <property type="entry name" value="Ser/Thr_kinase_AS"/>
</dbReference>
<dbReference type="PANTHER" id="PTHR24347">
    <property type="entry name" value="SERINE/THREONINE-PROTEIN KINASE"/>
    <property type="match status" value="1"/>
</dbReference>
<proteinExistence type="inferred from homology"/>
<dbReference type="PROSITE" id="PS50011">
    <property type="entry name" value="PROTEIN_KINASE_DOM"/>
    <property type="match status" value="1"/>
</dbReference>
<dbReference type="GO" id="GO:0005524">
    <property type="term" value="F:ATP binding"/>
    <property type="evidence" value="ECO:0007669"/>
    <property type="project" value="UniProtKB-UniRule"/>
</dbReference>
<reference evidence="8" key="1">
    <citation type="journal article" date="2020" name="Phytopathology">
        <title>Genome sequence of the chestnut blight fungus Cryphonectria parasitica EP155: A fundamental resource for an archetypical invasive plant pathogen.</title>
        <authorList>
            <person name="Crouch J.A."/>
            <person name="Dawe A."/>
            <person name="Aerts A."/>
            <person name="Barry K."/>
            <person name="Churchill A.C.L."/>
            <person name="Grimwood J."/>
            <person name="Hillman B."/>
            <person name="Milgroom M.G."/>
            <person name="Pangilinan J."/>
            <person name="Smith M."/>
            <person name="Salamov A."/>
            <person name="Schmutz J."/>
            <person name="Yadav J."/>
            <person name="Grigoriev I.V."/>
            <person name="Nuss D."/>
        </authorList>
    </citation>
    <scope>NUCLEOTIDE SEQUENCE</scope>
    <source>
        <strain evidence="8">EP155</strain>
    </source>
</reference>
<feature type="binding site" evidence="4">
    <location>
        <position position="317"/>
    </location>
    <ligand>
        <name>ATP</name>
        <dbReference type="ChEBI" id="CHEBI:30616"/>
    </ligand>
</feature>
<dbReference type="Pfam" id="PF00498">
    <property type="entry name" value="FHA"/>
    <property type="match status" value="1"/>
</dbReference>
<dbReference type="Gene3D" id="1.10.510.10">
    <property type="entry name" value="Transferase(Phosphotransferase) domain 1"/>
    <property type="match status" value="1"/>
</dbReference>
<evidence type="ECO:0000256" key="1">
    <source>
        <dbReference type="ARBA" id="ARBA00005575"/>
    </source>
</evidence>
<dbReference type="SMART" id="SM00220">
    <property type="entry name" value="S_TKc"/>
    <property type="match status" value="1"/>
</dbReference>
<dbReference type="EMBL" id="MU032345">
    <property type="protein sequence ID" value="KAF3768954.1"/>
    <property type="molecule type" value="Genomic_DNA"/>
</dbReference>
<keyword evidence="3 4" id="KW-0067">ATP-binding</keyword>
<dbReference type="InterPro" id="IPR008984">
    <property type="entry name" value="SMAD_FHA_dom_sf"/>
</dbReference>
<organism evidence="8 9">
    <name type="scientific">Cryphonectria parasitica (strain ATCC 38755 / EP155)</name>
    <dbReference type="NCBI Taxonomy" id="660469"/>
    <lineage>
        <taxon>Eukaryota</taxon>
        <taxon>Fungi</taxon>
        <taxon>Dikarya</taxon>
        <taxon>Ascomycota</taxon>
        <taxon>Pezizomycotina</taxon>
        <taxon>Sordariomycetes</taxon>
        <taxon>Sordariomycetidae</taxon>
        <taxon>Diaporthales</taxon>
        <taxon>Cryphonectriaceae</taxon>
        <taxon>Cryphonectria-Endothia species complex</taxon>
        <taxon>Cryphonectria</taxon>
    </lineage>
</organism>
<feature type="domain" description="FHA" evidence="6">
    <location>
        <begin position="197"/>
        <end position="249"/>
    </location>
</feature>
<keyword evidence="2 4" id="KW-0547">Nucleotide-binding</keyword>
<dbReference type="GeneID" id="63843156"/>
<dbReference type="PROSITE" id="PS00107">
    <property type="entry name" value="PROTEIN_KINASE_ATP"/>
    <property type="match status" value="1"/>
</dbReference>
<dbReference type="FunFam" id="1.10.510.10:FF:001380">
    <property type="entry name" value="Checkpoint kinase 2-like protein"/>
    <property type="match status" value="1"/>
</dbReference>
<feature type="compositionally biased region" description="Polar residues" evidence="5">
    <location>
        <begin position="92"/>
        <end position="112"/>
    </location>
</feature>
<dbReference type="Gene3D" id="2.60.200.20">
    <property type="match status" value="1"/>
</dbReference>
<feature type="region of interest" description="Disordered" evidence="5">
    <location>
        <begin position="641"/>
        <end position="693"/>
    </location>
</feature>
<dbReference type="InterPro" id="IPR017441">
    <property type="entry name" value="Protein_kinase_ATP_BS"/>
</dbReference>
<name>A0A9P4Y8K2_CRYP1</name>
<dbReference type="FunFam" id="3.30.200.20:FF:000841">
    <property type="entry name" value="Checkpoint kinase 2-like protein"/>
    <property type="match status" value="1"/>
</dbReference>
<dbReference type="InterPro" id="IPR000719">
    <property type="entry name" value="Prot_kinase_dom"/>
</dbReference>
<dbReference type="Pfam" id="PF00069">
    <property type="entry name" value="Pkinase"/>
    <property type="match status" value="1"/>
</dbReference>
<dbReference type="SUPFAM" id="SSF56112">
    <property type="entry name" value="Protein kinase-like (PK-like)"/>
    <property type="match status" value="1"/>
</dbReference>
<feature type="region of interest" description="Disordered" evidence="5">
    <location>
        <begin position="1"/>
        <end position="127"/>
    </location>
</feature>
<accession>A0A9P4Y8K2</accession>
<evidence type="ECO:0000313" key="9">
    <source>
        <dbReference type="Proteomes" id="UP000803844"/>
    </source>
</evidence>
<dbReference type="OrthoDB" id="407410at2759"/>
<evidence type="ECO:0000259" key="6">
    <source>
        <dbReference type="PROSITE" id="PS50006"/>
    </source>
</evidence>